<comment type="caution">
    <text evidence="2">The sequence shown here is derived from an EMBL/GenBank/DDBJ whole genome shotgun (WGS) entry which is preliminary data.</text>
</comment>
<evidence type="ECO:0000313" key="2">
    <source>
        <dbReference type="EMBL" id="GIY99796.1"/>
    </source>
</evidence>
<accession>A0AAV4Y0P7</accession>
<organism evidence="2 3">
    <name type="scientific">Caerostris extrusa</name>
    <name type="common">Bark spider</name>
    <name type="synonym">Caerostris bankana</name>
    <dbReference type="NCBI Taxonomy" id="172846"/>
    <lineage>
        <taxon>Eukaryota</taxon>
        <taxon>Metazoa</taxon>
        <taxon>Ecdysozoa</taxon>
        <taxon>Arthropoda</taxon>
        <taxon>Chelicerata</taxon>
        <taxon>Arachnida</taxon>
        <taxon>Araneae</taxon>
        <taxon>Araneomorphae</taxon>
        <taxon>Entelegynae</taxon>
        <taxon>Araneoidea</taxon>
        <taxon>Araneidae</taxon>
        <taxon>Caerostris</taxon>
    </lineage>
</organism>
<sequence length="149" mass="17227">MPDKTDLEIIWETFSNKTQSDVKQEREDFDKFLAEEANTFSPPVIGPETYSDIRIKTGRHKCLEQIEATNAQKEICRTMEDVFKKKHNLFQQLQNIAEELKVKVNQALVDINRIEKVLDNKSVFSSQLEDEAAELSVKATLKLKNARKN</sequence>
<keyword evidence="1" id="KW-0175">Coiled coil</keyword>
<evidence type="ECO:0000313" key="3">
    <source>
        <dbReference type="Proteomes" id="UP001054945"/>
    </source>
</evidence>
<dbReference type="AlphaFoldDB" id="A0AAV4Y0P7"/>
<proteinExistence type="predicted"/>
<dbReference type="Proteomes" id="UP001054945">
    <property type="component" value="Unassembled WGS sequence"/>
</dbReference>
<name>A0AAV4Y0P7_CAEEX</name>
<reference evidence="2 3" key="1">
    <citation type="submission" date="2021-06" db="EMBL/GenBank/DDBJ databases">
        <title>Caerostris extrusa draft genome.</title>
        <authorList>
            <person name="Kono N."/>
            <person name="Arakawa K."/>
        </authorList>
    </citation>
    <scope>NUCLEOTIDE SEQUENCE [LARGE SCALE GENOMIC DNA]</scope>
</reference>
<keyword evidence="3" id="KW-1185">Reference proteome</keyword>
<evidence type="ECO:0000256" key="1">
    <source>
        <dbReference type="SAM" id="Coils"/>
    </source>
</evidence>
<protein>
    <submittedName>
        <fullName evidence="2">Uncharacterized protein</fullName>
    </submittedName>
</protein>
<feature type="coiled-coil region" evidence="1">
    <location>
        <begin position="90"/>
        <end position="117"/>
    </location>
</feature>
<gene>
    <name evidence="2" type="ORF">CEXT_22781</name>
</gene>
<dbReference type="EMBL" id="BPLR01001085">
    <property type="protein sequence ID" value="GIY99796.1"/>
    <property type="molecule type" value="Genomic_DNA"/>
</dbReference>